<protein>
    <recommendedName>
        <fullName evidence="1">Stress-response A/B barrel domain-containing protein</fullName>
    </recommendedName>
</protein>
<dbReference type="InterPro" id="IPR013097">
    <property type="entry name" value="Dabb"/>
</dbReference>
<accession>A0A6A6WM47</accession>
<organism evidence="2 3">
    <name type="scientific">Pseudovirgaria hyperparasitica</name>
    <dbReference type="NCBI Taxonomy" id="470096"/>
    <lineage>
        <taxon>Eukaryota</taxon>
        <taxon>Fungi</taxon>
        <taxon>Dikarya</taxon>
        <taxon>Ascomycota</taxon>
        <taxon>Pezizomycotina</taxon>
        <taxon>Dothideomycetes</taxon>
        <taxon>Dothideomycetes incertae sedis</taxon>
        <taxon>Acrospermales</taxon>
        <taxon>Acrospermaceae</taxon>
        <taxon>Pseudovirgaria</taxon>
    </lineage>
</organism>
<proteinExistence type="predicted"/>
<keyword evidence="3" id="KW-1185">Reference proteome</keyword>
<gene>
    <name evidence="2" type="ORF">EJ05DRAFT_534618</name>
</gene>
<dbReference type="EMBL" id="ML996565">
    <property type="protein sequence ID" value="KAF2763232.1"/>
    <property type="molecule type" value="Genomic_DNA"/>
</dbReference>
<reference evidence="2" key="1">
    <citation type="journal article" date="2020" name="Stud. Mycol.">
        <title>101 Dothideomycetes genomes: a test case for predicting lifestyles and emergence of pathogens.</title>
        <authorList>
            <person name="Haridas S."/>
            <person name="Albert R."/>
            <person name="Binder M."/>
            <person name="Bloem J."/>
            <person name="Labutti K."/>
            <person name="Salamov A."/>
            <person name="Andreopoulos B."/>
            <person name="Baker S."/>
            <person name="Barry K."/>
            <person name="Bills G."/>
            <person name="Bluhm B."/>
            <person name="Cannon C."/>
            <person name="Castanera R."/>
            <person name="Culley D."/>
            <person name="Daum C."/>
            <person name="Ezra D."/>
            <person name="Gonzalez J."/>
            <person name="Henrissat B."/>
            <person name="Kuo A."/>
            <person name="Liang C."/>
            <person name="Lipzen A."/>
            <person name="Lutzoni F."/>
            <person name="Magnuson J."/>
            <person name="Mondo S."/>
            <person name="Nolan M."/>
            <person name="Ohm R."/>
            <person name="Pangilinan J."/>
            <person name="Park H.-J."/>
            <person name="Ramirez L."/>
            <person name="Alfaro M."/>
            <person name="Sun H."/>
            <person name="Tritt A."/>
            <person name="Yoshinaga Y."/>
            <person name="Zwiers L.-H."/>
            <person name="Turgeon B."/>
            <person name="Goodwin S."/>
            <person name="Spatafora J."/>
            <person name="Crous P."/>
            <person name="Grigoriev I."/>
        </authorList>
    </citation>
    <scope>NUCLEOTIDE SEQUENCE</scope>
    <source>
        <strain evidence="2">CBS 121739</strain>
    </source>
</reference>
<dbReference type="GeneID" id="54490249"/>
<dbReference type="InterPro" id="IPR011008">
    <property type="entry name" value="Dimeric_a/b-barrel"/>
</dbReference>
<evidence type="ECO:0000313" key="3">
    <source>
        <dbReference type="Proteomes" id="UP000799437"/>
    </source>
</evidence>
<dbReference type="PROSITE" id="PS51502">
    <property type="entry name" value="S_R_A_B_BARREL"/>
    <property type="match status" value="1"/>
</dbReference>
<dbReference type="SMART" id="SM00886">
    <property type="entry name" value="Dabb"/>
    <property type="match status" value="1"/>
</dbReference>
<dbReference type="OrthoDB" id="3830014at2759"/>
<dbReference type="Proteomes" id="UP000799437">
    <property type="component" value="Unassembled WGS sequence"/>
</dbReference>
<dbReference type="AlphaFoldDB" id="A0A6A6WM47"/>
<sequence>MSAPHIDRIVLFKIPPQHIDTVIQAYTTMRNTARKSDKPYIIRAFACRLHTNTPSHGFTVAAQTRFANAEDVMYYNEQCEAHAKLKGIVAPLIDAPSLADGMLVVAADGNAESEGVV</sequence>
<dbReference type="Gene3D" id="3.30.70.100">
    <property type="match status" value="1"/>
</dbReference>
<evidence type="ECO:0000313" key="2">
    <source>
        <dbReference type="EMBL" id="KAF2763232.1"/>
    </source>
</evidence>
<dbReference type="Pfam" id="PF07876">
    <property type="entry name" value="Dabb"/>
    <property type="match status" value="1"/>
</dbReference>
<dbReference type="SUPFAM" id="SSF54909">
    <property type="entry name" value="Dimeric alpha+beta barrel"/>
    <property type="match status" value="1"/>
</dbReference>
<feature type="domain" description="Stress-response A/B barrel" evidence="1">
    <location>
        <begin position="6"/>
        <end position="101"/>
    </location>
</feature>
<dbReference type="RefSeq" id="XP_033605683.1">
    <property type="nucleotide sequence ID" value="XM_033749195.1"/>
</dbReference>
<evidence type="ECO:0000259" key="1">
    <source>
        <dbReference type="PROSITE" id="PS51502"/>
    </source>
</evidence>
<name>A0A6A6WM47_9PEZI</name>